<organism evidence="1">
    <name type="scientific">Arundo donax</name>
    <name type="common">Giant reed</name>
    <name type="synonym">Donax arundinaceus</name>
    <dbReference type="NCBI Taxonomy" id="35708"/>
    <lineage>
        <taxon>Eukaryota</taxon>
        <taxon>Viridiplantae</taxon>
        <taxon>Streptophyta</taxon>
        <taxon>Embryophyta</taxon>
        <taxon>Tracheophyta</taxon>
        <taxon>Spermatophyta</taxon>
        <taxon>Magnoliopsida</taxon>
        <taxon>Liliopsida</taxon>
        <taxon>Poales</taxon>
        <taxon>Poaceae</taxon>
        <taxon>PACMAD clade</taxon>
        <taxon>Arundinoideae</taxon>
        <taxon>Arundineae</taxon>
        <taxon>Arundo</taxon>
    </lineage>
</organism>
<dbReference type="EMBL" id="GBRH01270612">
    <property type="protein sequence ID" value="JAD27283.1"/>
    <property type="molecule type" value="Transcribed_RNA"/>
</dbReference>
<name>A0A0A8YNI0_ARUDO</name>
<accession>A0A0A8YNI0</accession>
<reference evidence="1" key="1">
    <citation type="submission" date="2014-09" db="EMBL/GenBank/DDBJ databases">
        <authorList>
            <person name="Magalhaes I.L.F."/>
            <person name="Oliveira U."/>
            <person name="Santos F.R."/>
            <person name="Vidigal T.H.D.A."/>
            <person name="Brescovit A.D."/>
            <person name="Santos A.J."/>
        </authorList>
    </citation>
    <scope>NUCLEOTIDE SEQUENCE</scope>
    <source>
        <tissue evidence="1">Shoot tissue taken approximately 20 cm above the soil surface</tissue>
    </source>
</reference>
<evidence type="ECO:0000313" key="1">
    <source>
        <dbReference type="EMBL" id="JAD27283.1"/>
    </source>
</evidence>
<reference evidence="1" key="2">
    <citation type="journal article" date="2015" name="Data Brief">
        <title>Shoot transcriptome of the giant reed, Arundo donax.</title>
        <authorList>
            <person name="Barrero R.A."/>
            <person name="Guerrero F.D."/>
            <person name="Moolhuijzen P."/>
            <person name="Goolsby J.A."/>
            <person name="Tidwell J."/>
            <person name="Bellgard S.E."/>
            <person name="Bellgard M.I."/>
        </authorList>
    </citation>
    <scope>NUCLEOTIDE SEQUENCE</scope>
    <source>
        <tissue evidence="1">Shoot tissue taken approximately 20 cm above the soil surface</tissue>
    </source>
</reference>
<protein>
    <submittedName>
        <fullName evidence="1">Uncharacterized protein</fullName>
    </submittedName>
</protein>
<sequence length="27" mass="3216">MPPVFTENIMFLCTLHKSIFLYLLRST</sequence>
<dbReference type="AlphaFoldDB" id="A0A0A8YNI0"/>
<proteinExistence type="predicted"/>